<feature type="compositionally biased region" description="Basic and acidic residues" evidence="1">
    <location>
        <begin position="17"/>
        <end position="36"/>
    </location>
</feature>
<gene>
    <name evidence="2" type="ORF">CDAR_619131</name>
</gene>
<evidence type="ECO:0000313" key="3">
    <source>
        <dbReference type="Proteomes" id="UP001054837"/>
    </source>
</evidence>
<accession>A0AAV4U2M1</accession>
<dbReference type="Proteomes" id="UP001054837">
    <property type="component" value="Unassembled WGS sequence"/>
</dbReference>
<protein>
    <submittedName>
        <fullName evidence="2">Uncharacterized protein</fullName>
    </submittedName>
</protein>
<proteinExistence type="predicted"/>
<dbReference type="EMBL" id="BPLQ01010627">
    <property type="protein sequence ID" value="GIY52016.1"/>
    <property type="molecule type" value="Genomic_DNA"/>
</dbReference>
<comment type="caution">
    <text evidence="2">The sequence shown here is derived from an EMBL/GenBank/DDBJ whole genome shotgun (WGS) entry which is preliminary data.</text>
</comment>
<feature type="region of interest" description="Disordered" evidence="1">
    <location>
        <begin position="15"/>
        <end position="36"/>
    </location>
</feature>
<evidence type="ECO:0000313" key="2">
    <source>
        <dbReference type="EMBL" id="GIY52016.1"/>
    </source>
</evidence>
<name>A0AAV4U2M1_9ARAC</name>
<organism evidence="2 3">
    <name type="scientific">Caerostris darwini</name>
    <dbReference type="NCBI Taxonomy" id="1538125"/>
    <lineage>
        <taxon>Eukaryota</taxon>
        <taxon>Metazoa</taxon>
        <taxon>Ecdysozoa</taxon>
        <taxon>Arthropoda</taxon>
        <taxon>Chelicerata</taxon>
        <taxon>Arachnida</taxon>
        <taxon>Araneae</taxon>
        <taxon>Araneomorphae</taxon>
        <taxon>Entelegynae</taxon>
        <taxon>Araneoidea</taxon>
        <taxon>Araneidae</taxon>
        <taxon>Caerostris</taxon>
    </lineage>
</organism>
<dbReference type="AlphaFoldDB" id="A0AAV4U2M1"/>
<keyword evidence="3" id="KW-1185">Reference proteome</keyword>
<evidence type="ECO:0000256" key="1">
    <source>
        <dbReference type="SAM" id="MobiDB-lite"/>
    </source>
</evidence>
<reference evidence="2 3" key="1">
    <citation type="submission" date="2021-06" db="EMBL/GenBank/DDBJ databases">
        <title>Caerostris darwini draft genome.</title>
        <authorList>
            <person name="Kono N."/>
            <person name="Arakawa K."/>
        </authorList>
    </citation>
    <scope>NUCLEOTIDE SEQUENCE [LARGE SCALE GENOMIC DNA]</scope>
</reference>
<sequence length="112" mass="12832">MFSIKPPFVSPKLNEANVDKRDREKPKPRVTKLPERKGTKLSLERVSAWGKDFALTPVPEFFQKVFLSTSLLDEILRLMVKLLRFAQLCPSCSAIWKNSQELLSSVILELLC</sequence>